<sequence>MWRKIHSNRDPRDTLFSELCREFKPRLSGLLAAAKKLIHKRPKVFFALMLMMLFLSVVLSFTAFRQHDQPVSVHYKHQPEVISDGFSRIAETAEKLNETIRLKRVVDSLTAKKQLSTADSLRLNSVLNRLEQIQKITK</sequence>
<name>A0A372NR44_9SPHI</name>
<dbReference type="OrthoDB" id="796951at2"/>
<keyword evidence="3" id="KW-1185">Reference proteome</keyword>
<organism evidence="2 3">
    <name type="scientific">Mucilaginibacter conchicola</name>
    <dbReference type="NCBI Taxonomy" id="2303333"/>
    <lineage>
        <taxon>Bacteria</taxon>
        <taxon>Pseudomonadati</taxon>
        <taxon>Bacteroidota</taxon>
        <taxon>Sphingobacteriia</taxon>
        <taxon>Sphingobacteriales</taxon>
        <taxon>Sphingobacteriaceae</taxon>
        <taxon>Mucilaginibacter</taxon>
    </lineage>
</organism>
<comment type="caution">
    <text evidence="2">The sequence shown here is derived from an EMBL/GenBank/DDBJ whole genome shotgun (WGS) entry which is preliminary data.</text>
</comment>
<keyword evidence="1" id="KW-1133">Transmembrane helix</keyword>
<reference evidence="2 3" key="1">
    <citation type="submission" date="2018-08" db="EMBL/GenBank/DDBJ databases">
        <title>Mucilaginibacter sp. MYSH2.</title>
        <authorList>
            <person name="Seo T."/>
        </authorList>
    </citation>
    <scope>NUCLEOTIDE SEQUENCE [LARGE SCALE GENOMIC DNA]</scope>
    <source>
        <strain evidence="2 3">MYSH2</strain>
    </source>
</reference>
<dbReference type="AlphaFoldDB" id="A0A372NR44"/>
<dbReference type="Proteomes" id="UP000264217">
    <property type="component" value="Unassembled WGS sequence"/>
</dbReference>
<accession>A0A372NR44</accession>
<evidence type="ECO:0000313" key="2">
    <source>
        <dbReference type="EMBL" id="RFZ91077.1"/>
    </source>
</evidence>
<keyword evidence="1" id="KW-0472">Membrane</keyword>
<dbReference type="RefSeq" id="WP_117393279.1">
    <property type="nucleotide sequence ID" value="NZ_QWDC01000003.1"/>
</dbReference>
<evidence type="ECO:0000313" key="3">
    <source>
        <dbReference type="Proteomes" id="UP000264217"/>
    </source>
</evidence>
<proteinExistence type="predicted"/>
<feature type="transmembrane region" description="Helical" evidence="1">
    <location>
        <begin position="44"/>
        <end position="64"/>
    </location>
</feature>
<evidence type="ECO:0000256" key="1">
    <source>
        <dbReference type="SAM" id="Phobius"/>
    </source>
</evidence>
<gene>
    <name evidence="2" type="ORF">D0C36_19230</name>
</gene>
<protein>
    <submittedName>
        <fullName evidence="2">Uncharacterized protein</fullName>
    </submittedName>
</protein>
<keyword evidence="1" id="KW-0812">Transmembrane</keyword>
<dbReference type="EMBL" id="QWDC01000003">
    <property type="protein sequence ID" value="RFZ91077.1"/>
    <property type="molecule type" value="Genomic_DNA"/>
</dbReference>